<comment type="similarity">
    <text evidence="9">Belongs to the PanD family.</text>
</comment>
<evidence type="ECO:0000313" key="14">
    <source>
        <dbReference type="EMBL" id="TKT72055.1"/>
    </source>
</evidence>
<sequence length="115" mass="12665">MHVTLMKGKIHRARVTEADLHYEGSISIDRTLIDAAGFLINERVDIYNIDTGARFSTYVIEAPAGSGIIGLNGAAARLAMMGDKVIIVSYASFDEAEARQFQPRVVLVNERNQKL</sequence>
<organism evidence="14 15">
    <name type="scientific">Afipia massiliensis</name>
    <dbReference type="NCBI Taxonomy" id="211460"/>
    <lineage>
        <taxon>Bacteria</taxon>
        <taxon>Pseudomonadati</taxon>
        <taxon>Pseudomonadota</taxon>
        <taxon>Alphaproteobacteria</taxon>
        <taxon>Hyphomicrobiales</taxon>
        <taxon>Nitrobacteraceae</taxon>
        <taxon>Afipia</taxon>
    </lineage>
</organism>
<keyword evidence="3 9" id="KW-0210">Decarboxylase</keyword>
<dbReference type="Pfam" id="PF02261">
    <property type="entry name" value="Asp_decarbox"/>
    <property type="match status" value="1"/>
</dbReference>
<name>A0A4U6BR93_9BRAD</name>
<feature type="active site" description="Schiff-base intermediate with substrate; via pyruvic acid" evidence="9 10">
    <location>
        <position position="25"/>
    </location>
</feature>
<evidence type="ECO:0000256" key="13">
    <source>
        <dbReference type="PIRSR" id="PIRSR006246-5"/>
    </source>
</evidence>
<keyword evidence="6 9" id="KW-0456">Lyase</keyword>
<dbReference type="InterPro" id="IPR009010">
    <property type="entry name" value="Asp_de-COase-like_dom_sf"/>
</dbReference>
<evidence type="ECO:0000256" key="10">
    <source>
        <dbReference type="PIRSR" id="PIRSR006246-1"/>
    </source>
</evidence>
<gene>
    <name evidence="9" type="primary">panD</name>
    <name evidence="14" type="ORF">YH63_011855</name>
</gene>
<dbReference type="EMBL" id="LBIA02000001">
    <property type="protein sequence ID" value="TKT72055.1"/>
    <property type="molecule type" value="Genomic_DNA"/>
</dbReference>
<dbReference type="GO" id="GO:0006523">
    <property type="term" value="P:alanine biosynthetic process"/>
    <property type="evidence" value="ECO:0007669"/>
    <property type="project" value="InterPro"/>
</dbReference>
<dbReference type="InterPro" id="IPR003190">
    <property type="entry name" value="Asp_decarbox"/>
</dbReference>
<dbReference type="SUPFAM" id="SSF50692">
    <property type="entry name" value="ADC-like"/>
    <property type="match status" value="1"/>
</dbReference>
<feature type="chain" id="PRO_5021527424" description="Aspartate 1-decarboxylase beta chain" evidence="9 13">
    <location>
        <begin position="1"/>
        <end position="24"/>
    </location>
</feature>
<feature type="binding site" evidence="9 11">
    <location>
        <begin position="73"/>
        <end position="75"/>
    </location>
    <ligand>
        <name>substrate</name>
    </ligand>
</feature>
<dbReference type="PANTHER" id="PTHR21012:SF0">
    <property type="entry name" value="ASPARTATE 1-DECARBOXYLASE"/>
    <property type="match status" value="1"/>
</dbReference>
<dbReference type="PIRSF" id="PIRSF006246">
    <property type="entry name" value="Asp_decarbox"/>
    <property type="match status" value="1"/>
</dbReference>
<comment type="pathway">
    <text evidence="9">Cofactor biosynthesis; (R)-pantothenate biosynthesis; beta-alanine from L-aspartate: step 1/1.</text>
</comment>
<dbReference type="CDD" id="cd06919">
    <property type="entry name" value="Asp_decarbox"/>
    <property type="match status" value="1"/>
</dbReference>
<dbReference type="Proteomes" id="UP000034832">
    <property type="component" value="Unassembled WGS sequence"/>
</dbReference>
<keyword evidence="5 9" id="KW-0865">Zymogen</keyword>
<dbReference type="STRING" id="211460.YH63_07140"/>
<evidence type="ECO:0000256" key="12">
    <source>
        <dbReference type="PIRSR" id="PIRSR006246-3"/>
    </source>
</evidence>
<evidence type="ECO:0000256" key="8">
    <source>
        <dbReference type="ARBA" id="ARBA00023317"/>
    </source>
</evidence>
<comment type="caution">
    <text evidence="14">The sequence shown here is derived from an EMBL/GenBank/DDBJ whole genome shotgun (WGS) entry which is preliminary data.</text>
</comment>
<dbReference type="OrthoDB" id="9803983at2"/>
<feature type="chain" id="PRO_5021527423" description="Aspartate 1-decarboxylase alpha chain" evidence="9 13">
    <location>
        <begin position="25"/>
        <end position="115"/>
    </location>
</feature>
<keyword evidence="15" id="KW-1185">Reference proteome</keyword>
<evidence type="ECO:0000256" key="6">
    <source>
        <dbReference type="ARBA" id="ARBA00023239"/>
    </source>
</evidence>
<evidence type="ECO:0000256" key="2">
    <source>
        <dbReference type="ARBA" id="ARBA00022655"/>
    </source>
</evidence>
<evidence type="ECO:0000256" key="11">
    <source>
        <dbReference type="PIRSR" id="PIRSR006246-2"/>
    </source>
</evidence>
<dbReference type="HAMAP" id="MF_00446">
    <property type="entry name" value="PanD"/>
    <property type="match status" value="1"/>
</dbReference>
<dbReference type="AlphaFoldDB" id="A0A4U6BR93"/>
<keyword evidence="2 9" id="KW-0566">Pantothenate biosynthesis</keyword>
<comment type="catalytic activity">
    <reaction evidence="9">
        <text>L-aspartate + H(+) = beta-alanine + CO2</text>
        <dbReference type="Rhea" id="RHEA:19497"/>
        <dbReference type="ChEBI" id="CHEBI:15378"/>
        <dbReference type="ChEBI" id="CHEBI:16526"/>
        <dbReference type="ChEBI" id="CHEBI:29991"/>
        <dbReference type="ChEBI" id="CHEBI:57966"/>
        <dbReference type="EC" id="4.1.1.11"/>
    </reaction>
</comment>
<proteinExistence type="inferred from homology"/>
<keyword evidence="1 9" id="KW-0963">Cytoplasm</keyword>
<keyword evidence="4 9" id="KW-0068">Autocatalytic cleavage</keyword>
<keyword evidence="7 9" id="KW-0704">Schiff base</keyword>
<feature type="binding site" evidence="9 11">
    <location>
        <position position="57"/>
    </location>
    <ligand>
        <name>substrate</name>
    </ligand>
</feature>
<comment type="subunit">
    <text evidence="9">Heterooctamer of four alpha and four beta subunits.</text>
</comment>
<evidence type="ECO:0000256" key="7">
    <source>
        <dbReference type="ARBA" id="ARBA00023270"/>
    </source>
</evidence>
<evidence type="ECO:0000256" key="5">
    <source>
        <dbReference type="ARBA" id="ARBA00023145"/>
    </source>
</evidence>
<evidence type="ECO:0000313" key="15">
    <source>
        <dbReference type="Proteomes" id="UP000034832"/>
    </source>
</evidence>
<dbReference type="NCBIfam" id="TIGR00223">
    <property type="entry name" value="panD"/>
    <property type="match status" value="1"/>
</dbReference>
<evidence type="ECO:0000256" key="9">
    <source>
        <dbReference type="HAMAP-Rule" id="MF_00446"/>
    </source>
</evidence>
<dbReference type="PANTHER" id="PTHR21012">
    <property type="entry name" value="ASPARTATE 1-DECARBOXYLASE"/>
    <property type="match status" value="1"/>
</dbReference>
<evidence type="ECO:0000256" key="4">
    <source>
        <dbReference type="ARBA" id="ARBA00022813"/>
    </source>
</evidence>
<keyword evidence="8 9" id="KW-0670">Pyruvate</keyword>
<feature type="modified residue" description="Pyruvic acid (Ser)" evidence="9 12">
    <location>
        <position position="25"/>
    </location>
</feature>
<comment type="function">
    <text evidence="9">Catalyzes the pyruvoyl-dependent decarboxylation of aspartate to produce beta-alanine.</text>
</comment>
<comment type="cofactor">
    <cofactor evidence="9 10">
        <name>pyruvate</name>
        <dbReference type="ChEBI" id="CHEBI:15361"/>
    </cofactor>
    <text evidence="9 10">Binds 1 pyruvoyl group covalently per subunit.</text>
</comment>
<dbReference type="UniPathway" id="UPA00028">
    <property type="reaction ID" value="UER00002"/>
</dbReference>
<feature type="active site" description="Proton donor" evidence="9 10">
    <location>
        <position position="58"/>
    </location>
</feature>
<reference evidence="14" key="1">
    <citation type="submission" date="2019-04" db="EMBL/GenBank/DDBJ databases">
        <title>Whole genome sequencing of cave bacteria.</title>
        <authorList>
            <person name="Gan H.M."/>
            <person name="Barton H."/>
            <person name="Savka M.A."/>
        </authorList>
    </citation>
    <scope>NUCLEOTIDE SEQUENCE [LARGE SCALE GENOMIC DNA]</scope>
    <source>
        <strain evidence="14">LC387</strain>
    </source>
</reference>
<protein>
    <recommendedName>
        <fullName evidence="9">Aspartate 1-decarboxylase</fullName>
        <ecNumber evidence="9">4.1.1.11</ecNumber>
    </recommendedName>
    <alternativeName>
        <fullName evidence="9">Aspartate alpha-decarboxylase</fullName>
    </alternativeName>
    <component>
        <recommendedName>
            <fullName evidence="9">Aspartate 1-decarboxylase beta chain</fullName>
        </recommendedName>
    </component>
    <component>
        <recommendedName>
            <fullName evidence="9">Aspartate 1-decarboxylase alpha chain</fullName>
        </recommendedName>
    </component>
</protein>
<evidence type="ECO:0000256" key="1">
    <source>
        <dbReference type="ARBA" id="ARBA00022490"/>
    </source>
</evidence>
<dbReference type="GO" id="GO:0015940">
    <property type="term" value="P:pantothenate biosynthetic process"/>
    <property type="evidence" value="ECO:0007669"/>
    <property type="project" value="UniProtKB-UniRule"/>
</dbReference>
<dbReference type="GO" id="GO:0005829">
    <property type="term" value="C:cytosol"/>
    <property type="evidence" value="ECO:0007669"/>
    <property type="project" value="TreeGrafter"/>
</dbReference>
<comment type="subcellular location">
    <subcellularLocation>
        <location evidence="9">Cytoplasm</location>
    </subcellularLocation>
</comment>
<evidence type="ECO:0000256" key="3">
    <source>
        <dbReference type="ARBA" id="ARBA00022793"/>
    </source>
</evidence>
<dbReference type="GO" id="GO:0004068">
    <property type="term" value="F:aspartate 1-decarboxylase activity"/>
    <property type="evidence" value="ECO:0007669"/>
    <property type="project" value="UniProtKB-UniRule"/>
</dbReference>
<dbReference type="EC" id="4.1.1.11" evidence="9"/>
<comment type="PTM">
    <text evidence="9 12">Is synthesized initially as an inactive proenzyme, which is activated by self-cleavage at a specific serine bond to produce a beta-subunit with a hydroxyl group at its C-terminus and an alpha-subunit with a pyruvoyl group at its N-terminus.</text>
</comment>
<accession>A0A4U6BR93</accession>
<dbReference type="Gene3D" id="2.40.40.20">
    <property type="match status" value="1"/>
</dbReference>
<dbReference type="RefSeq" id="WP_046827430.1">
    <property type="nucleotide sequence ID" value="NZ_LBIA02000001.1"/>
</dbReference>